<dbReference type="KEGG" id="phn:PAEH1_04635"/>
<accession>A0A1U9JZ41</accession>
<keyword evidence="1" id="KW-0328">Glycosyltransferase</keyword>
<dbReference type="Pfam" id="PF00534">
    <property type="entry name" value="Glycos_transf_1"/>
    <property type="match status" value="1"/>
</dbReference>
<dbReference type="OrthoDB" id="433681at2"/>
<evidence type="ECO:0008006" key="7">
    <source>
        <dbReference type="Google" id="ProtNLM"/>
    </source>
</evidence>
<dbReference type="Proteomes" id="UP000189369">
    <property type="component" value="Chromosome"/>
</dbReference>
<dbReference type="Pfam" id="PF13439">
    <property type="entry name" value="Glyco_transf_4"/>
    <property type="match status" value="1"/>
</dbReference>
<dbReference type="AlphaFoldDB" id="A0A1U9JZ41"/>
<dbReference type="PANTHER" id="PTHR12526:SF510">
    <property type="entry name" value="D-INOSITOL 3-PHOSPHATE GLYCOSYLTRANSFERASE"/>
    <property type="match status" value="1"/>
</dbReference>
<gene>
    <name evidence="5" type="ORF">PAEH1_04635</name>
</gene>
<dbReference type="InterPro" id="IPR001296">
    <property type="entry name" value="Glyco_trans_1"/>
</dbReference>
<dbReference type="EMBL" id="CP019697">
    <property type="protein sequence ID" value="AQS51036.1"/>
    <property type="molecule type" value="Genomic_DNA"/>
</dbReference>
<organism evidence="5 6">
    <name type="scientific">Paenalcaligenes hominis</name>
    <dbReference type="NCBI Taxonomy" id="643674"/>
    <lineage>
        <taxon>Bacteria</taxon>
        <taxon>Pseudomonadati</taxon>
        <taxon>Pseudomonadota</taxon>
        <taxon>Betaproteobacteria</taxon>
        <taxon>Burkholderiales</taxon>
        <taxon>Alcaligenaceae</taxon>
        <taxon>Paenalcaligenes</taxon>
    </lineage>
</organism>
<feature type="domain" description="Glycosyl transferase family 1" evidence="3">
    <location>
        <begin position="191"/>
        <end position="353"/>
    </location>
</feature>
<evidence type="ECO:0000259" key="4">
    <source>
        <dbReference type="Pfam" id="PF13439"/>
    </source>
</evidence>
<dbReference type="Gene3D" id="3.40.50.2000">
    <property type="entry name" value="Glycogen Phosphorylase B"/>
    <property type="match status" value="2"/>
</dbReference>
<dbReference type="SUPFAM" id="SSF53756">
    <property type="entry name" value="UDP-Glycosyltransferase/glycogen phosphorylase"/>
    <property type="match status" value="1"/>
</dbReference>
<reference evidence="5 6" key="1">
    <citation type="submission" date="2017-01" db="EMBL/GenBank/DDBJ databases">
        <title>Complete Genome Sequence of Paenalcaligenes hominis, Isolated from a paraplegic Patient with neurogenic bladder.</title>
        <authorList>
            <person name="Mukhopadhyay R."/>
            <person name="Joaquin J."/>
            <person name="Hogue R."/>
            <person name="Kilaru A."/>
            <person name="Jospin G."/>
            <person name="Mars K."/>
            <person name="Eisen J.A."/>
            <person name="Chaturvedi V."/>
        </authorList>
    </citation>
    <scope>NUCLEOTIDE SEQUENCE [LARGE SCALE GENOMIC DNA]</scope>
    <source>
        <strain evidence="5 6">15S00501</strain>
    </source>
</reference>
<dbReference type="CDD" id="cd03801">
    <property type="entry name" value="GT4_PimA-like"/>
    <property type="match status" value="1"/>
</dbReference>
<evidence type="ECO:0000313" key="5">
    <source>
        <dbReference type="EMBL" id="AQS51036.1"/>
    </source>
</evidence>
<evidence type="ECO:0000313" key="6">
    <source>
        <dbReference type="Proteomes" id="UP000189369"/>
    </source>
</evidence>
<keyword evidence="2" id="KW-0808">Transferase</keyword>
<evidence type="ECO:0000256" key="2">
    <source>
        <dbReference type="ARBA" id="ARBA00022679"/>
    </source>
</evidence>
<sequence length="397" mass="44857">MSFPRLRIAFVTFKFGHQYGGAEAYGTELMRELALHHDVHVYTHIYDSACPVQLPHTIVDAPAAGPSWWRTYTFAKNIEKELAHHSFDIVHSHVNGWVADVDVLHVKSVRYHWITQASPLKRLWHHLSPRIAMYLYLEQKRVHLKPPKRTVVVSELVKNQLQLAYQTQYPFDVITPGVQLPNQHSTLRHSTRQALGFSDTDRVGLFVARNPRSKGLNTLLSAMQTLPAQVKLLIVGVAAPKINSLRHELAQLALQDRVVLIEQSPTIEAYFQAADFAVHPTLNDSFGMAPLEAMSYRLPVILSQAKYCGLAHYVEHEKQALVLHDPRDSGELAAAITQLLHNPVLSKTLGNEGHALAEQLSWENIAKRYLLIYAEILAAQLHRARPTLVDPLEKNET</sequence>
<dbReference type="PANTHER" id="PTHR12526">
    <property type="entry name" value="GLYCOSYLTRANSFERASE"/>
    <property type="match status" value="1"/>
</dbReference>
<evidence type="ECO:0000259" key="3">
    <source>
        <dbReference type="Pfam" id="PF00534"/>
    </source>
</evidence>
<dbReference type="InterPro" id="IPR028098">
    <property type="entry name" value="Glyco_trans_4-like_N"/>
</dbReference>
<name>A0A1U9JZ41_9BURK</name>
<evidence type="ECO:0000256" key="1">
    <source>
        <dbReference type="ARBA" id="ARBA00022676"/>
    </source>
</evidence>
<dbReference type="STRING" id="643674.PAEH1_04635"/>
<proteinExistence type="predicted"/>
<dbReference type="GO" id="GO:0016757">
    <property type="term" value="F:glycosyltransferase activity"/>
    <property type="evidence" value="ECO:0007669"/>
    <property type="project" value="UniProtKB-KW"/>
</dbReference>
<protein>
    <recommendedName>
        <fullName evidence="7">Glycosyl transferase family 1</fullName>
    </recommendedName>
</protein>
<feature type="domain" description="Glycosyltransferase subfamily 4-like N-terminal" evidence="4">
    <location>
        <begin position="19"/>
        <end position="179"/>
    </location>
</feature>